<dbReference type="EMBL" id="HE600954">
    <property type="protein sequence ID" value="CAR99354.1"/>
    <property type="molecule type" value="Genomic_DNA"/>
</dbReference>
<evidence type="ECO:0000313" key="2">
    <source>
        <dbReference type="Proteomes" id="UP000008549"/>
    </source>
</evidence>
<dbReference type="GeneID" id="68918558"/>
<organism evidence="1 2">
    <name type="scientific">Caenorhabditis briggsae</name>
    <dbReference type="NCBI Taxonomy" id="6238"/>
    <lineage>
        <taxon>Eukaryota</taxon>
        <taxon>Metazoa</taxon>
        <taxon>Ecdysozoa</taxon>
        <taxon>Nematoda</taxon>
        <taxon>Chromadorea</taxon>
        <taxon>Rhabditida</taxon>
        <taxon>Rhabditina</taxon>
        <taxon>Rhabditomorpha</taxon>
        <taxon>Rhabditoidea</taxon>
        <taxon>Rhabditidae</taxon>
        <taxon>Peloderinae</taxon>
        <taxon>Caenorhabditis</taxon>
    </lineage>
</organism>
<evidence type="ECO:0000313" key="1">
    <source>
        <dbReference type="EMBL" id="CAR99354.1"/>
    </source>
</evidence>
<dbReference type="HOGENOM" id="CLU_2690047_0_0_1"/>
<name>B6IHH4_CAEBR</name>
<dbReference type="CTD" id="68918558"/>
<gene>
    <name evidence="1" type="ORF">CBG27099</name>
    <name evidence="1" type="ORF">CBG_27099</name>
</gene>
<dbReference type="Proteomes" id="UP000008549">
    <property type="component" value="Unassembled WGS sequence"/>
</dbReference>
<dbReference type="RefSeq" id="XP_045098917.1">
    <property type="nucleotide sequence ID" value="XM_045237693.1"/>
</dbReference>
<sequence>MEFYQNEKKTKEIYYLQQQQQKIQLESDDPRMKERGKKVPEKTEKGVVFVVVGRQWKKNTSRKKKLKNRDDRSE</sequence>
<dbReference type="InParanoid" id="B6IHH4"/>
<dbReference type="AlphaFoldDB" id="B6IHH4"/>
<protein>
    <submittedName>
        <fullName evidence="1">Protein CBG27099</fullName>
    </submittedName>
</protein>
<reference evidence="1 2" key="1">
    <citation type="journal article" date="2003" name="PLoS Biol.">
        <title>The genome sequence of Caenorhabditis briggsae: a platform for comparative genomics.</title>
        <authorList>
            <person name="Stein L.D."/>
            <person name="Bao Z."/>
            <person name="Blasiar D."/>
            <person name="Blumenthal T."/>
            <person name="Brent M.R."/>
            <person name="Chen N."/>
            <person name="Chinwalla A."/>
            <person name="Clarke L."/>
            <person name="Clee C."/>
            <person name="Coghlan A."/>
            <person name="Coulson A."/>
            <person name="D'Eustachio P."/>
            <person name="Fitch D.H."/>
            <person name="Fulton L.A."/>
            <person name="Fulton R.E."/>
            <person name="Griffiths-Jones S."/>
            <person name="Harris T.W."/>
            <person name="Hillier L.W."/>
            <person name="Kamath R."/>
            <person name="Kuwabara P.E."/>
            <person name="Mardis E.R."/>
            <person name="Marra M.A."/>
            <person name="Miner T.L."/>
            <person name="Minx P."/>
            <person name="Mullikin J.C."/>
            <person name="Plumb R.W."/>
            <person name="Rogers J."/>
            <person name="Schein J.E."/>
            <person name="Sohrmann M."/>
            <person name="Spieth J."/>
            <person name="Stajich J.E."/>
            <person name="Wei C."/>
            <person name="Willey D."/>
            <person name="Wilson R.K."/>
            <person name="Durbin R."/>
            <person name="Waterston R.H."/>
        </authorList>
    </citation>
    <scope>NUCLEOTIDE SEQUENCE [LARGE SCALE GENOMIC DNA]</scope>
    <source>
        <strain evidence="1 2">AF16</strain>
    </source>
</reference>
<dbReference type="KEGG" id="cbr:CBG_27099"/>
<reference evidence="1 2" key="2">
    <citation type="journal article" date="2011" name="PLoS Genet.">
        <title>Caenorhabditis briggsae recombinant inbred line genotypes reveal inter-strain incompatibility and the evolution of recombination.</title>
        <authorList>
            <person name="Ross J.A."/>
            <person name="Koboldt D.C."/>
            <person name="Staisch J.E."/>
            <person name="Chamberlin H.M."/>
            <person name="Gupta B.P."/>
            <person name="Miller R.D."/>
            <person name="Baird S.E."/>
            <person name="Haag E.S."/>
        </authorList>
    </citation>
    <scope>NUCLEOTIDE SEQUENCE [LARGE SCALE GENOMIC DNA]</scope>
    <source>
        <strain evidence="1 2">AF16</strain>
    </source>
</reference>
<keyword evidence="2" id="KW-1185">Reference proteome</keyword>
<accession>B6IHH4</accession>
<proteinExistence type="predicted"/>